<accession>A0A0K1W114</accession>
<comment type="similarity">
    <text evidence="5 12">Belongs to the purine/pyrimidine phosphoribosyltransferase family.</text>
</comment>
<comment type="subcellular location">
    <subcellularLocation>
        <location evidence="3 12">Cytoplasm</location>
    </subcellularLocation>
</comment>
<dbReference type="GO" id="GO:0002055">
    <property type="term" value="F:adenine binding"/>
    <property type="evidence" value="ECO:0007669"/>
    <property type="project" value="TreeGrafter"/>
</dbReference>
<dbReference type="InterPro" id="IPR050054">
    <property type="entry name" value="UPRTase/APRTase"/>
</dbReference>
<dbReference type="EMBL" id="CP012357">
    <property type="protein sequence ID" value="AKX34020.1"/>
    <property type="molecule type" value="Genomic_DNA"/>
</dbReference>
<keyword evidence="15" id="KW-1185">Reference proteome</keyword>
<keyword evidence="10 12" id="KW-0808">Transferase</keyword>
<evidence type="ECO:0000256" key="3">
    <source>
        <dbReference type="ARBA" id="ARBA00004496"/>
    </source>
</evidence>
<dbReference type="NCBIfam" id="NF002636">
    <property type="entry name" value="PRK02304.1-5"/>
    <property type="match status" value="1"/>
</dbReference>
<dbReference type="Gene3D" id="3.40.50.2020">
    <property type="match status" value="1"/>
</dbReference>
<dbReference type="GO" id="GO:0006168">
    <property type="term" value="P:adenine salvage"/>
    <property type="evidence" value="ECO:0007669"/>
    <property type="project" value="InterPro"/>
</dbReference>
<dbReference type="STRING" id="216942.SLITO_v1c03660"/>
<dbReference type="InterPro" id="IPR000836">
    <property type="entry name" value="PRTase_dom"/>
</dbReference>
<keyword evidence="9 12" id="KW-0328">Glycosyltransferase</keyword>
<protein>
    <recommendedName>
        <fullName evidence="7 12">Adenine phosphoribosyltransferase</fullName>
        <shortName evidence="12">APRT</shortName>
        <ecNumber evidence="7 12">2.4.2.7</ecNumber>
    </recommendedName>
</protein>
<dbReference type="Pfam" id="PF00156">
    <property type="entry name" value="Pribosyltran"/>
    <property type="match status" value="1"/>
</dbReference>
<feature type="domain" description="Phosphoribosyltransferase" evidence="13">
    <location>
        <begin position="47"/>
        <end position="149"/>
    </location>
</feature>
<dbReference type="NCBIfam" id="TIGR01090">
    <property type="entry name" value="apt"/>
    <property type="match status" value="1"/>
</dbReference>
<evidence type="ECO:0000256" key="4">
    <source>
        <dbReference type="ARBA" id="ARBA00004659"/>
    </source>
</evidence>
<dbReference type="AlphaFoldDB" id="A0A0K1W114"/>
<dbReference type="GO" id="GO:0003999">
    <property type="term" value="F:adenine phosphoribosyltransferase activity"/>
    <property type="evidence" value="ECO:0007669"/>
    <property type="project" value="UniProtKB-UniRule"/>
</dbReference>
<evidence type="ECO:0000313" key="15">
    <source>
        <dbReference type="Proteomes" id="UP000067476"/>
    </source>
</evidence>
<evidence type="ECO:0000256" key="6">
    <source>
        <dbReference type="ARBA" id="ARBA00011738"/>
    </source>
</evidence>
<comment type="pathway">
    <text evidence="4 12">Purine metabolism; AMP biosynthesis via salvage pathway; AMP from adenine: step 1/1.</text>
</comment>
<dbReference type="HAMAP" id="MF_00004">
    <property type="entry name" value="Aden_phosphoribosyltr"/>
    <property type="match status" value="1"/>
</dbReference>
<dbReference type="PANTHER" id="PTHR32315">
    <property type="entry name" value="ADENINE PHOSPHORIBOSYLTRANSFERASE"/>
    <property type="match status" value="1"/>
</dbReference>
<evidence type="ECO:0000256" key="9">
    <source>
        <dbReference type="ARBA" id="ARBA00022676"/>
    </source>
</evidence>
<dbReference type="InterPro" id="IPR005764">
    <property type="entry name" value="Ade_phspho_trans"/>
</dbReference>
<dbReference type="EC" id="2.4.2.7" evidence="7 12"/>
<dbReference type="GO" id="GO:0005737">
    <property type="term" value="C:cytoplasm"/>
    <property type="evidence" value="ECO:0007669"/>
    <property type="project" value="UniProtKB-SubCell"/>
</dbReference>
<dbReference type="InterPro" id="IPR029057">
    <property type="entry name" value="PRTase-like"/>
</dbReference>
<evidence type="ECO:0000256" key="10">
    <source>
        <dbReference type="ARBA" id="ARBA00022679"/>
    </source>
</evidence>
<dbReference type="RefSeq" id="WP_075058114.1">
    <property type="nucleotide sequence ID" value="NZ_CP012357.1"/>
</dbReference>
<sequence length="170" mass="19118">MDLKEYVIEINDYPIQGVNFKDITPLLKNSQSFKYAVDKMSEYVKKVGATIIVAPEARGFLFASAVAYASNCGFVIIRKPNKLPREVYEASYELEYGVNNLQIHQTDLKKEDKVVIIDDVLATGGTIHAIIELINKSGASICGMAFLADLTYLHEDELFSEYNKLSLIHY</sequence>
<keyword evidence="11 12" id="KW-0660">Purine salvage</keyword>
<evidence type="ECO:0000256" key="7">
    <source>
        <dbReference type="ARBA" id="ARBA00011893"/>
    </source>
</evidence>
<name>A0A0K1W114_9MOLU</name>
<evidence type="ECO:0000256" key="2">
    <source>
        <dbReference type="ARBA" id="ARBA00003968"/>
    </source>
</evidence>
<evidence type="ECO:0000256" key="11">
    <source>
        <dbReference type="ARBA" id="ARBA00022726"/>
    </source>
</evidence>
<evidence type="ECO:0000256" key="1">
    <source>
        <dbReference type="ARBA" id="ARBA00000868"/>
    </source>
</evidence>
<evidence type="ECO:0000259" key="13">
    <source>
        <dbReference type="Pfam" id="PF00156"/>
    </source>
</evidence>
<dbReference type="FunFam" id="3.40.50.2020:FF:000004">
    <property type="entry name" value="Adenine phosphoribosyltransferase"/>
    <property type="match status" value="1"/>
</dbReference>
<dbReference type="GO" id="GO:0044209">
    <property type="term" value="P:AMP salvage"/>
    <property type="evidence" value="ECO:0007669"/>
    <property type="project" value="UniProtKB-UniRule"/>
</dbReference>
<dbReference type="Proteomes" id="UP000067476">
    <property type="component" value="Chromosome"/>
</dbReference>
<evidence type="ECO:0000256" key="5">
    <source>
        <dbReference type="ARBA" id="ARBA00008391"/>
    </source>
</evidence>
<comment type="function">
    <text evidence="2 12">Catalyzes a salvage reaction resulting in the formation of AMP, that is energically less costly than de novo synthesis.</text>
</comment>
<dbReference type="PANTHER" id="PTHR32315:SF3">
    <property type="entry name" value="ADENINE PHOSPHORIBOSYLTRANSFERASE"/>
    <property type="match status" value="1"/>
</dbReference>
<comment type="subunit">
    <text evidence="6 12">Homodimer.</text>
</comment>
<dbReference type="PATRIC" id="fig|216942.3.peg.369"/>
<evidence type="ECO:0000256" key="8">
    <source>
        <dbReference type="ARBA" id="ARBA00022490"/>
    </source>
</evidence>
<evidence type="ECO:0000256" key="12">
    <source>
        <dbReference type="HAMAP-Rule" id="MF_00004"/>
    </source>
</evidence>
<reference evidence="14 15" key="1">
    <citation type="journal article" date="2015" name="Genome Announc.">
        <title>Complete Genome Sequence of Spiroplasma litorale TN-1T (DSM 21781), a Bacterium Isolated from a Green-Eyed Horsefly (Tabanus nigrovittatus).</title>
        <authorList>
            <person name="Lo W.S."/>
            <person name="Lai Y.C."/>
            <person name="Lien Y.W."/>
            <person name="Wang T.H."/>
            <person name="Kuo C.H."/>
        </authorList>
    </citation>
    <scope>NUCLEOTIDE SEQUENCE [LARGE SCALE GENOMIC DNA]</scope>
    <source>
        <strain evidence="14 15">TN-1</strain>
    </source>
</reference>
<dbReference type="GO" id="GO:0006166">
    <property type="term" value="P:purine ribonucleoside salvage"/>
    <property type="evidence" value="ECO:0007669"/>
    <property type="project" value="UniProtKB-UniRule"/>
</dbReference>
<proteinExistence type="inferred from homology"/>
<dbReference type="KEGG" id="sll:SLITO_v1c03660"/>
<dbReference type="SUPFAM" id="SSF53271">
    <property type="entry name" value="PRTase-like"/>
    <property type="match status" value="1"/>
</dbReference>
<comment type="catalytic activity">
    <reaction evidence="1 12">
        <text>AMP + diphosphate = 5-phospho-alpha-D-ribose 1-diphosphate + adenine</text>
        <dbReference type="Rhea" id="RHEA:16609"/>
        <dbReference type="ChEBI" id="CHEBI:16708"/>
        <dbReference type="ChEBI" id="CHEBI:33019"/>
        <dbReference type="ChEBI" id="CHEBI:58017"/>
        <dbReference type="ChEBI" id="CHEBI:456215"/>
        <dbReference type="EC" id="2.4.2.7"/>
    </reaction>
</comment>
<dbReference type="UniPathway" id="UPA00588">
    <property type="reaction ID" value="UER00646"/>
</dbReference>
<gene>
    <name evidence="12 14" type="primary">apt</name>
    <name evidence="14" type="ORF">SLITO_v1c03660</name>
</gene>
<evidence type="ECO:0000313" key="14">
    <source>
        <dbReference type="EMBL" id="AKX34020.1"/>
    </source>
</evidence>
<dbReference type="GO" id="GO:0016208">
    <property type="term" value="F:AMP binding"/>
    <property type="evidence" value="ECO:0007669"/>
    <property type="project" value="TreeGrafter"/>
</dbReference>
<keyword evidence="8 12" id="KW-0963">Cytoplasm</keyword>
<dbReference type="OrthoDB" id="9803963at2"/>
<organism evidence="14 15">
    <name type="scientific">Spiroplasma litorale</name>
    <dbReference type="NCBI Taxonomy" id="216942"/>
    <lineage>
        <taxon>Bacteria</taxon>
        <taxon>Bacillati</taxon>
        <taxon>Mycoplasmatota</taxon>
        <taxon>Mollicutes</taxon>
        <taxon>Entomoplasmatales</taxon>
        <taxon>Spiroplasmataceae</taxon>
        <taxon>Spiroplasma</taxon>
    </lineage>
</organism>
<dbReference type="CDD" id="cd06223">
    <property type="entry name" value="PRTases_typeI"/>
    <property type="match status" value="1"/>
</dbReference>